<dbReference type="PANTHER" id="PTHR37162">
    <property type="entry name" value="HAT FAMILY DIMERISATION DOMAINCONTAINING PROTEIN-RELATED"/>
    <property type="match status" value="1"/>
</dbReference>
<dbReference type="AlphaFoldDB" id="A0A6P7TPW9"/>
<dbReference type="Pfam" id="PF14291">
    <property type="entry name" value="DUF4371"/>
    <property type="match status" value="1"/>
</dbReference>
<sequence>MQDRIAHYERNEILEILKKQKFSLLIDESTAISVTQILAIVVRFFDEQLHSVKDALLDAIVVENGSYQGLYDAVKSTLTKENVSMSNILGFASDNSSTMMGNKSGFHKLLGNDIPIVFTIGCVCHSFALCSSHAVKVLLLYLDSFLKDLTSCFSRSTKRQNDFNMIQSVVGTKENKIPKLSQIDGWCLKM</sequence>
<evidence type="ECO:0000313" key="2">
    <source>
        <dbReference type="RefSeq" id="XP_029653758.1"/>
    </source>
</evidence>
<dbReference type="PANTHER" id="PTHR37162:SF1">
    <property type="entry name" value="BED-TYPE DOMAIN-CONTAINING PROTEIN"/>
    <property type="match status" value="1"/>
</dbReference>
<evidence type="ECO:0000313" key="1">
    <source>
        <dbReference type="Proteomes" id="UP000515154"/>
    </source>
</evidence>
<name>A0A6P7TPW9_9MOLL</name>
<dbReference type="InterPro" id="IPR025398">
    <property type="entry name" value="DUF4371"/>
</dbReference>
<proteinExistence type="predicted"/>
<keyword evidence="1" id="KW-1185">Reference proteome</keyword>
<dbReference type="InterPro" id="IPR012337">
    <property type="entry name" value="RNaseH-like_sf"/>
</dbReference>
<dbReference type="Proteomes" id="UP000515154">
    <property type="component" value="Linkage group LG2"/>
</dbReference>
<dbReference type="KEGG" id="osn:115226917"/>
<dbReference type="SUPFAM" id="SSF53098">
    <property type="entry name" value="Ribonuclease H-like"/>
    <property type="match status" value="1"/>
</dbReference>
<organism evidence="1 2">
    <name type="scientific">Octopus sinensis</name>
    <name type="common">East Asian common octopus</name>
    <dbReference type="NCBI Taxonomy" id="2607531"/>
    <lineage>
        <taxon>Eukaryota</taxon>
        <taxon>Metazoa</taxon>
        <taxon>Spiralia</taxon>
        <taxon>Lophotrochozoa</taxon>
        <taxon>Mollusca</taxon>
        <taxon>Cephalopoda</taxon>
        <taxon>Coleoidea</taxon>
        <taxon>Octopodiformes</taxon>
        <taxon>Octopoda</taxon>
        <taxon>Incirrata</taxon>
        <taxon>Octopodidae</taxon>
        <taxon>Octopus</taxon>
    </lineage>
</organism>
<gene>
    <name evidence="2" type="primary">LOC115226917</name>
</gene>
<reference evidence="2" key="1">
    <citation type="submission" date="2025-08" db="UniProtKB">
        <authorList>
            <consortium name="RefSeq"/>
        </authorList>
    </citation>
    <scope>IDENTIFICATION</scope>
</reference>
<protein>
    <submittedName>
        <fullName evidence="2">Uncharacterized protein LOC115226917</fullName>
    </submittedName>
</protein>
<dbReference type="RefSeq" id="XP_029653758.1">
    <property type="nucleotide sequence ID" value="XM_029797898.1"/>
</dbReference>
<accession>A0A6P7TPW9</accession>